<evidence type="ECO:0000256" key="1">
    <source>
        <dbReference type="SAM" id="Phobius"/>
    </source>
</evidence>
<accession>A0A0V1AQZ9</accession>
<evidence type="ECO:0000313" key="3">
    <source>
        <dbReference type="Proteomes" id="UP000054776"/>
    </source>
</evidence>
<dbReference type="AlphaFoldDB" id="A0A0V1AQZ9"/>
<keyword evidence="1" id="KW-0812">Transmembrane</keyword>
<dbReference type="InParanoid" id="A0A0V1AQZ9"/>
<name>A0A0V1AQZ9_TRISP</name>
<reference evidence="2 3" key="1">
    <citation type="submission" date="2015-01" db="EMBL/GenBank/DDBJ databases">
        <title>Evolution of Trichinella species and genotypes.</title>
        <authorList>
            <person name="Korhonen P.K."/>
            <person name="Edoardo P."/>
            <person name="Giuseppe L.R."/>
            <person name="Gasser R.B."/>
        </authorList>
    </citation>
    <scope>NUCLEOTIDE SEQUENCE [LARGE SCALE GENOMIC DNA]</scope>
    <source>
        <strain evidence="2">ISS3</strain>
    </source>
</reference>
<keyword evidence="1" id="KW-0472">Membrane</keyword>
<keyword evidence="1" id="KW-1133">Transmembrane helix</keyword>
<dbReference type="EMBL" id="JYDH01000273">
    <property type="protein sequence ID" value="KRY27216.1"/>
    <property type="molecule type" value="Genomic_DNA"/>
</dbReference>
<feature type="transmembrane region" description="Helical" evidence="1">
    <location>
        <begin position="15"/>
        <end position="36"/>
    </location>
</feature>
<organism evidence="2 3">
    <name type="scientific">Trichinella spiralis</name>
    <name type="common">Trichina worm</name>
    <dbReference type="NCBI Taxonomy" id="6334"/>
    <lineage>
        <taxon>Eukaryota</taxon>
        <taxon>Metazoa</taxon>
        <taxon>Ecdysozoa</taxon>
        <taxon>Nematoda</taxon>
        <taxon>Enoplea</taxon>
        <taxon>Dorylaimia</taxon>
        <taxon>Trichinellida</taxon>
        <taxon>Trichinellidae</taxon>
        <taxon>Trichinella</taxon>
    </lineage>
</organism>
<gene>
    <name evidence="2" type="ORF">T01_11280</name>
</gene>
<proteinExistence type="predicted"/>
<dbReference type="Proteomes" id="UP000054776">
    <property type="component" value="Unassembled WGS sequence"/>
</dbReference>
<keyword evidence="3" id="KW-1185">Reference proteome</keyword>
<sequence>MDVVPKEWDQVTPNILSILTFIFVPVPPMLYSHVIIAKHSGLDVQILAFKRKTTQVKESKTLERLK</sequence>
<comment type="caution">
    <text evidence="2">The sequence shown here is derived from an EMBL/GenBank/DDBJ whole genome shotgun (WGS) entry which is preliminary data.</text>
</comment>
<protein>
    <submittedName>
        <fullName evidence="2">Uncharacterized protein</fullName>
    </submittedName>
</protein>
<evidence type="ECO:0000313" key="2">
    <source>
        <dbReference type="EMBL" id="KRY27216.1"/>
    </source>
</evidence>